<evidence type="ECO:0000256" key="9">
    <source>
        <dbReference type="SAM" id="SignalP"/>
    </source>
</evidence>
<dbReference type="SUPFAM" id="SSF49464">
    <property type="entry name" value="Carboxypeptidase regulatory domain-like"/>
    <property type="match status" value="1"/>
</dbReference>
<evidence type="ECO:0000256" key="4">
    <source>
        <dbReference type="ARBA" id="ARBA00022692"/>
    </source>
</evidence>
<reference evidence="11 12" key="1">
    <citation type="journal article" date="2011" name="Stand. Genomic Sci.">
        <title>Complete genome sequence of the gliding, heparinolytic Pedobacter saltans type strain (113).</title>
        <authorList>
            <person name="Liolios K."/>
            <person name="Sikorski J."/>
            <person name="Lu M."/>
            <person name="Nolan M."/>
            <person name="Lapidus A."/>
            <person name="Lucas S."/>
            <person name="Hammon N."/>
            <person name="Deshpande S."/>
            <person name="Cheng J.F."/>
            <person name="Tapia R."/>
            <person name="Han C."/>
            <person name="Goodwin L."/>
            <person name="Pitluck S."/>
            <person name="Huntemann M."/>
            <person name="Ivanova N."/>
            <person name="Pagani I."/>
            <person name="Mavromatis K."/>
            <person name="Ovchinikova G."/>
            <person name="Pati A."/>
            <person name="Chen A."/>
            <person name="Palaniappan K."/>
            <person name="Land M."/>
            <person name="Hauser L."/>
            <person name="Brambilla E.M."/>
            <person name="Kotsyurbenko O."/>
            <person name="Rohde M."/>
            <person name="Tindall B.J."/>
            <person name="Abt B."/>
            <person name="Goker M."/>
            <person name="Detter J.C."/>
            <person name="Woyke T."/>
            <person name="Bristow J."/>
            <person name="Eisen J.A."/>
            <person name="Markowitz V."/>
            <person name="Hugenholtz P."/>
            <person name="Klenk H.P."/>
            <person name="Kyrpides N.C."/>
        </authorList>
    </citation>
    <scope>NUCLEOTIDE SEQUENCE [LARGE SCALE GENOMIC DNA]</scope>
    <source>
        <strain evidence="12">ATCC 51119 / DSM 12145 / JCM 21818 / LMG 10337 / NBRC 100064 / NCIMB 13643</strain>
    </source>
</reference>
<dbReference type="RefSeq" id="WP_013633520.1">
    <property type="nucleotide sequence ID" value="NC_015177.1"/>
</dbReference>
<dbReference type="InterPro" id="IPR023997">
    <property type="entry name" value="TonB-dep_OMP_SusC/RagA_CS"/>
</dbReference>
<dbReference type="GO" id="GO:0044718">
    <property type="term" value="P:siderophore transmembrane transport"/>
    <property type="evidence" value="ECO:0007669"/>
    <property type="project" value="TreeGrafter"/>
</dbReference>
<dbReference type="InterPro" id="IPR039426">
    <property type="entry name" value="TonB-dep_rcpt-like"/>
</dbReference>
<evidence type="ECO:0000256" key="6">
    <source>
        <dbReference type="ARBA" id="ARBA00023136"/>
    </source>
</evidence>
<keyword evidence="2 8" id="KW-0813">Transport</keyword>
<evidence type="ECO:0000313" key="11">
    <source>
        <dbReference type="EMBL" id="ADY53035.1"/>
    </source>
</evidence>
<comment type="subcellular location">
    <subcellularLocation>
        <location evidence="1 8">Cell outer membrane</location>
        <topology evidence="1 8">Multi-pass membrane protein</topology>
    </subcellularLocation>
</comment>
<feature type="domain" description="TonB-dependent receptor plug" evidence="10">
    <location>
        <begin position="114"/>
        <end position="222"/>
    </location>
</feature>
<organism evidence="11 12">
    <name type="scientific">Pseudopedobacter saltans (strain ATCC 51119 / DSM 12145 / JCM 21818 / CCUG 39354 / LMG 10337 / NBRC 100064 / NCIMB 13643)</name>
    <name type="common">Pedobacter saltans</name>
    <dbReference type="NCBI Taxonomy" id="762903"/>
    <lineage>
        <taxon>Bacteria</taxon>
        <taxon>Pseudomonadati</taxon>
        <taxon>Bacteroidota</taxon>
        <taxon>Sphingobacteriia</taxon>
        <taxon>Sphingobacteriales</taxon>
        <taxon>Sphingobacteriaceae</taxon>
        <taxon>Pseudopedobacter</taxon>
    </lineage>
</organism>
<feature type="chain" id="PRO_5003258435" evidence="9">
    <location>
        <begin position="22"/>
        <end position="1041"/>
    </location>
</feature>
<reference evidence="12" key="2">
    <citation type="submission" date="2011-02" db="EMBL/GenBank/DDBJ databases">
        <title>The complete genome of Pedobacter saltans DSM 12145.</title>
        <authorList>
            <consortium name="US DOE Joint Genome Institute (JGI-PGF)"/>
            <person name="Lucas S."/>
            <person name="Copeland A."/>
            <person name="Lapidus A."/>
            <person name="Bruce D."/>
            <person name="Goodwin L."/>
            <person name="Pitluck S."/>
            <person name="Kyrpides N."/>
            <person name="Mavromatis K."/>
            <person name="Pagani I."/>
            <person name="Ivanova N."/>
            <person name="Ovchinnikova G."/>
            <person name="Lu M."/>
            <person name="Detter J.C."/>
            <person name="Han C."/>
            <person name="Land M."/>
            <person name="Hauser L."/>
            <person name="Markowitz V."/>
            <person name="Cheng J.-F."/>
            <person name="Hugenholtz P."/>
            <person name="Woyke T."/>
            <person name="Wu D."/>
            <person name="Tindall B."/>
            <person name="Pomrenke H.G."/>
            <person name="Brambilla E."/>
            <person name="Klenk H.-P."/>
            <person name="Eisen J.A."/>
        </authorList>
    </citation>
    <scope>NUCLEOTIDE SEQUENCE [LARGE SCALE GENOMIC DNA]</scope>
    <source>
        <strain evidence="12">ATCC 51119 / DSM 12145 / JCM 21818 / LMG 10337 / NBRC 100064 / NCIMB 13643</strain>
    </source>
</reference>
<dbReference type="GO" id="GO:0015344">
    <property type="term" value="F:siderophore uptake transmembrane transporter activity"/>
    <property type="evidence" value="ECO:0007669"/>
    <property type="project" value="TreeGrafter"/>
</dbReference>
<dbReference type="EMBL" id="CP002545">
    <property type="protein sequence ID" value="ADY53035.1"/>
    <property type="molecule type" value="Genomic_DNA"/>
</dbReference>
<dbReference type="Pfam" id="PF13715">
    <property type="entry name" value="CarbopepD_reg_2"/>
    <property type="match status" value="1"/>
</dbReference>
<protein>
    <submittedName>
        <fullName evidence="11">TonB-dependent receptor plug</fullName>
    </submittedName>
</protein>
<dbReference type="InterPro" id="IPR008969">
    <property type="entry name" value="CarboxyPept-like_regulatory"/>
</dbReference>
<comment type="similarity">
    <text evidence="8">Belongs to the TonB-dependent receptor family.</text>
</comment>
<dbReference type="PANTHER" id="PTHR30069:SF29">
    <property type="entry name" value="HEMOGLOBIN AND HEMOGLOBIN-HAPTOGLOBIN-BINDING PROTEIN 1-RELATED"/>
    <property type="match status" value="1"/>
</dbReference>
<dbReference type="HOGENOM" id="CLU_004317_0_2_10"/>
<dbReference type="FunFam" id="2.170.130.10:FF:000008">
    <property type="entry name" value="SusC/RagA family TonB-linked outer membrane protein"/>
    <property type="match status" value="1"/>
</dbReference>
<keyword evidence="12" id="KW-1185">Reference proteome</keyword>
<proteinExistence type="inferred from homology"/>
<dbReference type="InterPro" id="IPR023996">
    <property type="entry name" value="TonB-dep_OMP_SusC/RagA"/>
</dbReference>
<dbReference type="InterPro" id="IPR012910">
    <property type="entry name" value="Plug_dom"/>
</dbReference>
<dbReference type="AlphaFoldDB" id="F0SEW9"/>
<sequence length="1041" mass="116572">MMKLTKLLFFLLFVSVFSAVAQQTVKGIVKDEAGIPIPGANVAIKGTNKGILTSSEGSYTLNNVKSTDILVFSYLGFKTVERIVVNQQTINITLQSDDVKLGEVVVVGYDVVKKSDLTGAVSVIDPKELNATATANFDQALAGRVAGVEVTSSDGTPGKSLNIVIRGGNSITGDNSPLYVVDGVPLEDFDPSSINTRDIKSFDILKDASATAIYGSRGANGVVVITTQSGRNDGKTDINFGTYSWIQTIPNTLNVMSPYEYVKYQESIAYANDSYVPGTNVSTFYNAWGNTESYKNEKGTNWQDEIFQTSHVNNHTLSLRAGNKKTTLFYSGNYLNQEGTLITTNFRKINNRLKFTHKIVDNFEVNGQVEYSYINTDGMDISGNTRNSVIRDAISFRPINPVNWTAEDEAGVEATDPYLYDPVKTLRNTLRSRVDDVLSGTLGFNYRFLKKFDLNVNTNYRTSISENTLFFKQETQEASRTNRGINGTITDRRNNTLSSSNTLRFKDIKDKHSYGALIGFEVQKRTYTFSELKNTNLPTDQFGINNLGIATTATIATTLLSENTLLSFFGRVNYTYNDRYLATVNFRTDGSSKFRKENRWGYFPSFSLAWRLSEEDFLKSLNALTDLKLRAGWGVTGNNRIGDFDAYNLFTVNSSSGYILGANQTFSPGAYQSNMAVPNLRWETTAQTNVGLDAELSKRFNLTVDYYRKNTKDLLLNADMALSTGFDKVQQNVGEVSNRGAEFTFSSRNIVKRDFNWSTNLNISFNKTKTIKLNEGQEQILTDPQWDLGFMQTEYQYITKVGQPVGMMYGLVFDGLYQVDDFVLNGGTYQLKNGEPSYRTVMKPGMVKFKDLNNDGVIDQNDRTIIGNPYPKHIGGLFNSFRYKAFDFQFLLQWAYDFDILNGNKSQYGSIYMQGRNGLKSLNNIWTPYNTETEIGGMRYDGINLITPYGYKLDSRHIDDGSYLKLKTAALGYNLPQSLLKKIKIKKCRVSLSAQNLYTWTNYEGYDPDVSVGRYGALTPRLDYSAYPQSLTISGGLELTF</sequence>
<evidence type="ECO:0000259" key="10">
    <source>
        <dbReference type="Pfam" id="PF07715"/>
    </source>
</evidence>
<keyword evidence="11" id="KW-0675">Receptor</keyword>
<keyword evidence="3 8" id="KW-1134">Transmembrane beta strand</keyword>
<dbReference type="PROSITE" id="PS52016">
    <property type="entry name" value="TONB_DEPENDENT_REC_3"/>
    <property type="match status" value="1"/>
</dbReference>
<keyword evidence="7 8" id="KW-0998">Cell outer membrane</keyword>
<feature type="signal peptide" evidence="9">
    <location>
        <begin position="1"/>
        <end position="21"/>
    </location>
</feature>
<evidence type="ECO:0000313" key="12">
    <source>
        <dbReference type="Proteomes" id="UP000000310"/>
    </source>
</evidence>
<dbReference type="InterPro" id="IPR036942">
    <property type="entry name" value="Beta-barrel_TonB_sf"/>
</dbReference>
<dbReference type="Gene3D" id="2.170.130.10">
    <property type="entry name" value="TonB-dependent receptor, plug domain"/>
    <property type="match status" value="1"/>
</dbReference>
<dbReference type="KEGG" id="psn:Pedsa_2490"/>
<dbReference type="InterPro" id="IPR037066">
    <property type="entry name" value="Plug_dom_sf"/>
</dbReference>
<dbReference type="NCBIfam" id="TIGR04057">
    <property type="entry name" value="SusC_RagA_signa"/>
    <property type="match status" value="1"/>
</dbReference>
<dbReference type="Gene3D" id="2.60.40.1120">
    <property type="entry name" value="Carboxypeptidase-like, regulatory domain"/>
    <property type="match status" value="1"/>
</dbReference>
<evidence type="ECO:0000256" key="5">
    <source>
        <dbReference type="ARBA" id="ARBA00022729"/>
    </source>
</evidence>
<dbReference type="PANTHER" id="PTHR30069">
    <property type="entry name" value="TONB-DEPENDENT OUTER MEMBRANE RECEPTOR"/>
    <property type="match status" value="1"/>
</dbReference>
<dbReference type="Gene3D" id="2.40.170.20">
    <property type="entry name" value="TonB-dependent receptor, beta-barrel domain"/>
    <property type="match status" value="1"/>
</dbReference>
<dbReference type="eggNOG" id="COG1629">
    <property type="taxonomic scope" value="Bacteria"/>
</dbReference>
<evidence type="ECO:0000256" key="7">
    <source>
        <dbReference type="ARBA" id="ARBA00023237"/>
    </source>
</evidence>
<dbReference type="Proteomes" id="UP000000310">
    <property type="component" value="Chromosome"/>
</dbReference>
<keyword evidence="5 9" id="KW-0732">Signal</keyword>
<dbReference type="STRING" id="762903.Pedsa_2490"/>
<name>F0SEW9_PSESL</name>
<evidence type="ECO:0000256" key="1">
    <source>
        <dbReference type="ARBA" id="ARBA00004571"/>
    </source>
</evidence>
<dbReference type="eggNOG" id="COG4771">
    <property type="taxonomic scope" value="Bacteria"/>
</dbReference>
<evidence type="ECO:0000256" key="2">
    <source>
        <dbReference type="ARBA" id="ARBA00022448"/>
    </source>
</evidence>
<keyword evidence="6 8" id="KW-0472">Membrane</keyword>
<evidence type="ECO:0000256" key="8">
    <source>
        <dbReference type="PROSITE-ProRule" id="PRU01360"/>
    </source>
</evidence>
<keyword evidence="4 8" id="KW-0812">Transmembrane</keyword>
<gene>
    <name evidence="11" type="ordered locus">Pedsa_2490</name>
</gene>
<dbReference type="NCBIfam" id="TIGR04056">
    <property type="entry name" value="OMP_RagA_SusC"/>
    <property type="match status" value="1"/>
</dbReference>
<dbReference type="Pfam" id="PF07715">
    <property type="entry name" value="Plug"/>
    <property type="match status" value="1"/>
</dbReference>
<accession>F0SEW9</accession>
<dbReference type="SUPFAM" id="SSF56935">
    <property type="entry name" value="Porins"/>
    <property type="match status" value="1"/>
</dbReference>
<evidence type="ECO:0000256" key="3">
    <source>
        <dbReference type="ARBA" id="ARBA00022452"/>
    </source>
</evidence>
<dbReference type="GO" id="GO:0009279">
    <property type="term" value="C:cell outer membrane"/>
    <property type="evidence" value="ECO:0007669"/>
    <property type="project" value="UniProtKB-SubCell"/>
</dbReference>